<organism evidence="2 3">
    <name type="scientific">Allacma fusca</name>
    <dbReference type="NCBI Taxonomy" id="39272"/>
    <lineage>
        <taxon>Eukaryota</taxon>
        <taxon>Metazoa</taxon>
        <taxon>Ecdysozoa</taxon>
        <taxon>Arthropoda</taxon>
        <taxon>Hexapoda</taxon>
        <taxon>Collembola</taxon>
        <taxon>Symphypleona</taxon>
        <taxon>Sminthuridae</taxon>
        <taxon>Allacma</taxon>
    </lineage>
</organism>
<proteinExistence type="predicted"/>
<feature type="region of interest" description="Disordered" evidence="1">
    <location>
        <begin position="85"/>
        <end position="137"/>
    </location>
</feature>
<protein>
    <submittedName>
        <fullName evidence="2">Uncharacterized protein</fullName>
    </submittedName>
</protein>
<comment type="caution">
    <text evidence="2">The sequence shown here is derived from an EMBL/GenBank/DDBJ whole genome shotgun (WGS) entry which is preliminary data.</text>
</comment>
<dbReference type="AlphaFoldDB" id="A0A8J2KFP9"/>
<evidence type="ECO:0000313" key="2">
    <source>
        <dbReference type="EMBL" id="CAG7785151.1"/>
    </source>
</evidence>
<feature type="compositionally biased region" description="Low complexity" evidence="1">
    <location>
        <begin position="107"/>
        <end position="121"/>
    </location>
</feature>
<evidence type="ECO:0000256" key="1">
    <source>
        <dbReference type="SAM" id="MobiDB-lite"/>
    </source>
</evidence>
<dbReference type="EMBL" id="CAJVCH010290359">
    <property type="protein sequence ID" value="CAG7785151.1"/>
    <property type="molecule type" value="Genomic_DNA"/>
</dbReference>
<dbReference type="Proteomes" id="UP000708208">
    <property type="component" value="Unassembled WGS sequence"/>
</dbReference>
<name>A0A8J2KFP9_9HEXA</name>
<accession>A0A8J2KFP9</accession>
<evidence type="ECO:0000313" key="3">
    <source>
        <dbReference type="Proteomes" id="UP000708208"/>
    </source>
</evidence>
<reference evidence="2" key="1">
    <citation type="submission" date="2021-06" db="EMBL/GenBank/DDBJ databases">
        <authorList>
            <person name="Hodson N. C."/>
            <person name="Mongue J. A."/>
            <person name="Jaron S. K."/>
        </authorList>
    </citation>
    <scope>NUCLEOTIDE SEQUENCE</scope>
</reference>
<sequence length="226" mass="26066">NWAEWNVDPNSEVPVNVDSWWSHSDLRNFIKQEHKMLITLCYSVLTWIQSRHRQEINSWVKDCCGEQKASLAFLRDGGPMCKESSSCGNSREGTYSRSPSCSQETDSVSMSRSESASSNFSTPKRDHQRNSATFHGSTNSLKQTSALCYNSTSIRWQRLLWEEDRSKVLALFPLQIVELHNWTAFTGTKILEQLYKHGAEEQKQFYILMEAEPGAVQKEQYRQCCH</sequence>
<feature type="non-terminal residue" evidence="2">
    <location>
        <position position="226"/>
    </location>
</feature>
<keyword evidence="3" id="KW-1185">Reference proteome</keyword>
<feature type="compositionally biased region" description="Polar residues" evidence="1">
    <location>
        <begin position="85"/>
        <end position="106"/>
    </location>
</feature>
<gene>
    <name evidence="2" type="ORF">AFUS01_LOCUS23794</name>
</gene>